<dbReference type="Proteomes" id="UP000319732">
    <property type="component" value="Unassembled WGS sequence"/>
</dbReference>
<dbReference type="AlphaFoldDB" id="A0A545SXJ0"/>
<reference evidence="3 4" key="1">
    <citation type="submission" date="2019-06" db="EMBL/GenBank/DDBJ databases">
        <title>Whole genome sequence for Cellvibrionaceae sp. R142.</title>
        <authorList>
            <person name="Wang G."/>
        </authorList>
    </citation>
    <scope>NUCLEOTIDE SEQUENCE [LARGE SCALE GENOMIC DNA]</scope>
    <source>
        <strain evidence="3 4">R142</strain>
    </source>
</reference>
<evidence type="ECO:0000259" key="2">
    <source>
        <dbReference type="Pfam" id="PF03372"/>
    </source>
</evidence>
<dbReference type="OrthoDB" id="9793162at2"/>
<keyword evidence="3" id="KW-0540">Nuclease</keyword>
<dbReference type="EMBL" id="VHSG01000027">
    <property type="protein sequence ID" value="TQV69671.1"/>
    <property type="molecule type" value="Genomic_DNA"/>
</dbReference>
<evidence type="ECO:0000313" key="3">
    <source>
        <dbReference type="EMBL" id="TQV69671.1"/>
    </source>
</evidence>
<sequence length="298" mass="32943">MCKYTYKHLTILSACVLFGACSAWGPVKPIREDQAQQCIQQFRQAPASSDHGLASGINLLNWNLQKGSQPGWETQLRALSRHRDLLLIQEAVNDNGLTEPLAYHRHRHFAPGYHTGSQQTGVLTASRVAPLDRCNLASLEPWLGTPKATAITRFAIENSNQHLLVANIHGVNFSLGVAHYQRQLQDVVAVLAEHRGPIIFAGDFNTWNGRRLALLEAAAQRLSLTAVTFTEDRRRRFLGRPLGHILVRGLTAIDSDAPATEFSDHNPMLVSLTWKQPLHDTEAATLRHGTAVQPVAAE</sequence>
<evidence type="ECO:0000313" key="4">
    <source>
        <dbReference type="Proteomes" id="UP000319732"/>
    </source>
</evidence>
<keyword evidence="3" id="KW-0269">Exonuclease</keyword>
<proteinExistence type="predicted"/>
<feature type="domain" description="Endonuclease/exonuclease/phosphatase" evidence="2">
    <location>
        <begin position="61"/>
        <end position="265"/>
    </location>
</feature>
<dbReference type="Gene3D" id="3.60.10.10">
    <property type="entry name" value="Endonuclease/exonuclease/phosphatase"/>
    <property type="match status" value="1"/>
</dbReference>
<dbReference type="NCBIfam" id="NF003840">
    <property type="entry name" value="PRK05421.1-2"/>
    <property type="match status" value="1"/>
</dbReference>
<comment type="caution">
    <text evidence="3">The sequence shown here is derived from an EMBL/GenBank/DDBJ whole genome shotgun (WGS) entry which is preliminary data.</text>
</comment>
<dbReference type="GO" id="GO:0004527">
    <property type="term" value="F:exonuclease activity"/>
    <property type="evidence" value="ECO:0007669"/>
    <property type="project" value="UniProtKB-KW"/>
</dbReference>
<accession>A0A545SXJ0</accession>
<dbReference type="NCBIfam" id="NF003842">
    <property type="entry name" value="PRK05421.1-4"/>
    <property type="match status" value="1"/>
</dbReference>
<keyword evidence="1" id="KW-0732">Signal</keyword>
<keyword evidence="4" id="KW-1185">Reference proteome</keyword>
<dbReference type="Pfam" id="PF03372">
    <property type="entry name" value="Exo_endo_phos"/>
    <property type="match status" value="1"/>
</dbReference>
<organism evidence="3 4">
    <name type="scientific">Exilibacterium tricleocarpae</name>
    <dbReference type="NCBI Taxonomy" id="2591008"/>
    <lineage>
        <taxon>Bacteria</taxon>
        <taxon>Pseudomonadati</taxon>
        <taxon>Pseudomonadota</taxon>
        <taxon>Gammaproteobacteria</taxon>
        <taxon>Cellvibrionales</taxon>
        <taxon>Cellvibrionaceae</taxon>
        <taxon>Exilibacterium</taxon>
    </lineage>
</organism>
<dbReference type="GO" id="GO:0004519">
    <property type="term" value="F:endonuclease activity"/>
    <property type="evidence" value="ECO:0007669"/>
    <property type="project" value="UniProtKB-KW"/>
</dbReference>
<dbReference type="PROSITE" id="PS51257">
    <property type="entry name" value="PROKAR_LIPOPROTEIN"/>
    <property type="match status" value="1"/>
</dbReference>
<protein>
    <submittedName>
        <fullName evidence="3">Endonuclease/exonuclease/phosphatase family protein</fullName>
    </submittedName>
</protein>
<name>A0A545SXJ0_9GAMM</name>
<evidence type="ECO:0000256" key="1">
    <source>
        <dbReference type="SAM" id="SignalP"/>
    </source>
</evidence>
<keyword evidence="3" id="KW-0255">Endonuclease</keyword>
<gene>
    <name evidence="3" type="ORF">FKG94_23035</name>
</gene>
<feature type="chain" id="PRO_5021700801" evidence="1">
    <location>
        <begin position="26"/>
        <end position="298"/>
    </location>
</feature>
<dbReference type="SUPFAM" id="SSF56219">
    <property type="entry name" value="DNase I-like"/>
    <property type="match status" value="1"/>
</dbReference>
<keyword evidence="3" id="KW-0378">Hydrolase</keyword>
<dbReference type="RefSeq" id="WP_142929310.1">
    <property type="nucleotide sequence ID" value="NZ_ML660105.1"/>
</dbReference>
<dbReference type="InterPro" id="IPR005135">
    <property type="entry name" value="Endo/exonuclease/phosphatase"/>
</dbReference>
<feature type="signal peptide" evidence="1">
    <location>
        <begin position="1"/>
        <end position="25"/>
    </location>
</feature>
<dbReference type="InterPro" id="IPR036691">
    <property type="entry name" value="Endo/exonu/phosph_ase_sf"/>
</dbReference>